<dbReference type="EMBL" id="CAJNAU010000004">
    <property type="protein sequence ID" value="CAE6709308.1"/>
    <property type="molecule type" value="Genomic_DNA"/>
</dbReference>
<feature type="compositionally biased region" description="Basic and acidic residues" evidence="1">
    <location>
        <begin position="1"/>
        <end position="25"/>
    </location>
</feature>
<evidence type="ECO:0000313" key="5">
    <source>
        <dbReference type="Proteomes" id="UP000674425"/>
    </source>
</evidence>
<dbReference type="Proteomes" id="UP000674425">
    <property type="component" value="Unassembled WGS sequence"/>
</dbReference>
<gene>
    <name evidence="2" type="ORF">R69658_00848</name>
    <name evidence="3" type="ORF">SAMN05192563_1010216</name>
</gene>
<evidence type="ECO:0000313" key="4">
    <source>
        <dbReference type="Proteomes" id="UP000198844"/>
    </source>
</evidence>
<feature type="region of interest" description="Disordered" evidence="1">
    <location>
        <begin position="1"/>
        <end position="26"/>
    </location>
</feature>
<dbReference type="Proteomes" id="UP000198844">
    <property type="component" value="Unassembled WGS sequence"/>
</dbReference>
<protein>
    <submittedName>
        <fullName evidence="3">Uncharacterized protein</fullName>
    </submittedName>
</protein>
<sequence length="83" mass="8583">MKPEESARKCRAGADGKDGQQDGKCGDCGSDTRGALNGLAPHPPRVGQKLIQATEPGFRSTGVPSTVWRASSTSITGMPSRIG</sequence>
<name>A0A1I7DM92_9BURK</name>
<proteinExistence type="predicted"/>
<evidence type="ECO:0000256" key="1">
    <source>
        <dbReference type="SAM" id="MobiDB-lite"/>
    </source>
</evidence>
<reference evidence="3 4" key="1">
    <citation type="submission" date="2016-10" db="EMBL/GenBank/DDBJ databases">
        <authorList>
            <person name="de Groot N.N."/>
        </authorList>
    </citation>
    <scope>NUCLEOTIDE SEQUENCE [LARGE SCALE GENOMIC DNA]</scope>
    <source>
        <strain evidence="3 4">LMG 27731</strain>
    </source>
</reference>
<dbReference type="EMBL" id="FPBH01000010">
    <property type="protein sequence ID" value="SFU12790.1"/>
    <property type="molecule type" value="Genomic_DNA"/>
</dbReference>
<organism evidence="3 4">
    <name type="scientific">Paraburkholderia aspalathi</name>
    <dbReference type="NCBI Taxonomy" id="1324617"/>
    <lineage>
        <taxon>Bacteria</taxon>
        <taxon>Pseudomonadati</taxon>
        <taxon>Pseudomonadota</taxon>
        <taxon>Betaproteobacteria</taxon>
        <taxon>Burkholderiales</taxon>
        <taxon>Burkholderiaceae</taxon>
        <taxon>Paraburkholderia</taxon>
    </lineage>
</organism>
<keyword evidence="5" id="KW-1185">Reference proteome</keyword>
<evidence type="ECO:0000313" key="2">
    <source>
        <dbReference type="EMBL" id="CAE6709308.1"/>
    </source>
</evidence>
<dbReference type="AlphaFoldDB" id="A0A1I7DM92"/>
<accession>A0A1I7DM92</accession>
<reference evidence="2 5" key="2">
    <citation type="submission" date="2021-02" db="EMBL/GenBank/DDBJ databases">
        <authorList>
            <person name="Vanwijnsberghe S."/>
        </authorList>
    </citation>
    <scope>NUCLEOTIDE SEQUENCE [LARGE SCALE GENOMIC DNA]</scope>
    <source>
        <strain evidence="2 5">R-69658</strain>
    </source>
</reference>
<evidence type="ECO:0000313" key="3">
    <source>
        <dbReference type="EMBL" id="SFU12790.1"/>
    </source>
</evidence>